<feature type="compositionally biased region" description="Polar residues" evidence="1">
    <location>
        <begin position="11"/>
        <end position="28"/>
    </location>
</feature>
<feature type="region of interest" description="Disordered" evidence="1">
    <location>
        <begin position="1"/>
        <end position="28"/>
    </location>
</feature>
<feature type="compositionally biased region" description="Low complexity" evidence="1">
    <location>
        <begin position="184"/>
        <end position="194"/>
    </location>
</feature>
<feature type="region of interest" description="Disordered" evidence="1">
    <location>
        <begin position="155"/>
        <end position="194"/>
    </location>
</feature>
<feature type="region of interest" description="Disordered" evidence="1">
    <location>
        <begin position="557"/>
        <end position="608"/>
    </location>
</feature>
<evidence type="ECO:0000313" key="2">
    <source>
        <dbReference type="EMBL" id="GMI42338.1"/>
    </source>
</evidence>
<feature type="compositionally biased region" description="Basic residues" evidence="1">
    <location>
        <begin position="585"/>
        <end position="595"/>
    </location>
</feature>
<feature type="region of interest" description="Disordered" evidence="1">
    <location>
        <begin position="303"/>
        <end position="362"/>
    </location>
</feature>
<name>A0A9W7GDG0_9STRA</name>
<evidence type="ECO:0000256" key="1">
    <source>
        <dbReference type="SAM" id="MobiDB-lite"/>
    </source>
</evidence>
<dbReference type="EMBL" id="BRYA01000170">
    <property type="protein sequence ID" value="GMI42338.1"/>
    <property type="molecule type" value="Genomic_DNA"/>
</dbReference>
<gene>
    <name evidence="2" type="ORF">TrCOL_g8854</name>
</gene>
<feature type="compositionally biased region" description="Basic residues" evidence="1">
    <location>
        <begin position="303"/>
        <end position="313"/>
    </location>
</feature>
<reference evidence="3" key="1">
    <citation type="journal article" date="2023" name="Commun. Biol.">
        <title>Genome analysis of Parmales, the sister group of diatoms, reveals the evolutionary specialization of diatoms from phago-mixotrophs to photoautotrophs.</title>
        <authorList>
            <person name="Ban H."/>
            <person name="Sato S."/>
            <person name="Yoshikawa S."/>
            <person name="Yamada K."/>
            <person name="Nakamura Y."/>
            <person name="Ichinomiya M."/>
            <person name="Sato N."/>
            <person name="Blanc-Mathieu R."/>
            <person name="Endo H."/>
            <person name="Kuwata A."/>
            <person name="Ogata H."/>
        </authorList>
    </citation>
    <scope>NUCLEOTIDE SEQUENCE [LARGE SCALE GENOMIC DNA]</scope>
</reference>
<feature type="compositionally biased region" description="Basic and acidic residues" evidence="1">
    <location>
        <begin position="598"/>
        <end position="608"/>
    </location>
</feature>
<comment type="caution">
    <text evidence="2">The sequence shown here is derived from an EMBL/GenBank/DDBJ whole genome shotgun (WGS) entry which is preliminary data.</text>
</comment>
<protein>
    <submittedName>
        <fullName evidence="2">Uncharacterized protein</fullName>
    </submittedName>
</protein>
<feature type="compositionally biased region" description="Low complexity" evidence="1">
    <location>
        <begin position="157"/>
        <end position="177"/>
    </location>
</feature>
<keyword evidence="3" id="KW-1185">Reference proteome</keyword>
<feature type="compositionally biased region" description="Basic and acidic residues" evidence="1">
    <location>
        <begin position="562"/>
        <end position="584"/>
    </location>
</feature>
<accession>A0A9W7GDG0</accession>
<dbReference type="Proteomes" id="UP001165065">
    <property type="component" value="Unassembled WGS sequence"/>
</dbReference>
<sequence>MDNLYLDPSIYSPNHLSPNRKTSPSHQSEVLEGKEYQSVFNNDVGVGVVSNVPVHNHLLDYGNLPGITHHTMYSPAEMHEYRNVHGGGFESNGVYNNVDFGVTAMRQAYYTQQQQQLQLQMEMQMQQQQQQQQAQQQMPLQAHYPQMEYNYNVEAASTGSPSTTSTKKTKSLGSPRNGAKKLKSSSSSNSESGGSAKNVNFFPFVSAPSSLMPPKKSQLATMYPILSKVLACTNPSLCVRRSNKTALAKECISAMLTVNEQRKWLVGELKKLENYDDEQGGERMGLEGNKIKKELADLRMKVKAKGKKVKKEKKTTTGRTGKNGAHIGSPGGGIKVGTKGGEIGKGGKGGEGNPGNPTKKFRGRLGIKARKWAESILDAGNKISLGLGKKKKEEVLKKKALSSSASVGKVGGKGKRALGGKGGEGGKAQKRSRKEPGGDNGGMKQPPRSLPAKTPRSGVASGNPVAKLAGDQEGGCRGLWEYLETAGYFPKDEVPVRLMGGGEEEEERRVVEEEESKGLGRVLNEVEGGGVREGSILNEIRRLEDLEVRTEFWDRSPWQLPGKEHGSRWETYRKRVEREAEKERKGGKKGGKKIPRNPWEDMMQKEVK</sequence>
<feature type="region of interest" description="Disordered" evidence="1">
    <location>
        <begin position="383"/>
        <end position="472"/>
    </location>
</feature>
<dbReference type="AlphaFoldDB" id="A0A9W7GDG0"/>
<feature type="compositionally biased region" description="Gly residues" evidence="1">
    <location>
        <begin position="329"/>
        <end position="353"/>
    </location>
</feature>
<proteinExistence type="predicted"/>
<feature type="region of interest" description="Disordered" evidence="1">
    <location>
        <begin position="494"/>
        <end position="517"/>
    </location>
</feature>
<organism evidence="2 3">
    <name type="scientific">Triparma columacea</name>
    <dbReference type="NCBI Taxonomy" id="722753"/>
    <lineage>
        <taxon>Eukaryota</taxon>
        <taxon>Sar</taxon>
        <taxon>Stramenopiles</taxon>
        <taxon>Ochrophyta</taxon>
        <taxon>Bolidophyceae</taxon>
        <taxon>Parmales</taxon>
        <taxon>Triparmaceae</taxon>
        <taxon>Triparma</taxon>
    </lineage>
</organism>
<evidence type="ECO:0000313" key="3">
    <source>
        <dbReference type="Proteomes" id="UP001165065"/>
    </source>
</evidence>